<dbReference type="PATRIC" id="fig|1538.10.peg.144"/>
<organism evidence="2 3">
    <name type="scientific">Clostridium ljungdahlii</name>
    <dbReference type="NCBI Taxonomy" id="1538"/>
    <lineage>
        <taxon>Bacteria</taxon>
        <taxon>Bacillati</taxon>
        <taxon>Bacillota</taxon>
        <taxon>Clostridia</taxon>
        <taxon>Eubacteriales</taxon>
        <taxon>Clostridiaceae</taxon>
        <taxon>Clostridium</taxon>
    </lineage>
</organism>
<dbReference type="RefSeq" id="WP_063554797.1">
    <property type="nucleotide sequence ID" value="NZ_LITT01000011.1"/>
</dbReference>
<dbReference type="Proteomes" id="UP000077407">
    <property type="component" value="Unassembled WGS sequence"/>
</dbReference>
<protein>
    <recommendedName>
        <fullName evidence="1">DUF3870 domain-containing protein</fullName>
    </recommendedName>
</protein>
<proteinExistence type="predicted"/>
<dbReference type="OrthoDB" id="88363at2"/>
<reference evidence="2 3" key="1">
    <citation type="journal article" date="2015" name="Biotechnol. Bioeng.">
        <title>Genome sequence and phenotypic characterization of Caulobacter segnis.</title>
        <authorList>
            <person name="Patel S."/>
            <person name="Fletcher B."/>
            <person name="Scott D.C."/>
            <person name="Ely B."/>
        </authorList>
    </citation>
    <scope>NUCLEOTIDE SEQUENCE [LARGE SCALE GENOMIC DNA]</scope>
    <source>
        <strain evidence="2 3">ERI-2</strain>
    </source>
</reference>
<evidence type="ECO:0000259" key="1">
    <source>
        <dbReference type="Pfam" id="PF12986"/>
    </source>
</evidence>
<dbReference type="Pfam" id="PF12986">
    <property type="entry name" value="DUF3870"/>
    <property type="match status" value="1"/>
</dbReference>
<dbReference type="EMBL" id="LITT01000011">
    <property type="protein sequence ID" value="OAA90339.1"/>
    <property type="molecule type" value="Genomic_DNA"/>
</dbReference>
<evidence type="ECO:0000313" key="2">
    <source>
        <dbReference type="EMBL" id="OAA90339.1"/>
    </source>
</evidence>
<accession>A0A162N8W0</accession>
<sequence>MYMENTVYIVGNAKTNEDNAITIKFNSFYIGFVVDLSTDKIIDLNSSSTLRTTDEFIRSLLIGRNLRIFDDKLKEEVIKRYHGSSQKAIIVAYRDGVKKYNEVKKKYF</sequence>
<name>A0A162N8W0_9CLOT</name>
<feature type="domain" description="DUF3870" evidence="1">
    <location>
        <begin position="8"/>
        <end position="101"/>
    </location>
</feature>
<dbReference type="InterPro" id="IPR024617">
    <property type="entry name" value="DUF3870"/>
</dbReference>
<comment type="caution">
    <text evidence="2">The sequence shown here is derived from an EMBL/GenBank/DDBJ whole genome shotgun (WGS) entry which is preliminary data.</text>
</comment>
<gene>
    <name evidence="2" type="ORF">WY13_01242</name>
</gene>
<evidence type="ECO:0000313" key="3">
    <source>
        <dbReference type="Proteomes" id="UP000077407"/>
    </source>
</evidence>
<dbReference type="AlphaFoldDB" id="A0A162N8W0"/>